<feature type="domain" description="EF-hand" evidence="2">
    <location>
        <begin position="70"/>
        <end position="105"/>
    </location>
</feature>
<dbReference type="Proteomes" id="UP000623129">
    <property type="component" value="Unassembled WGS sequence"/>
</dbReference>
<dbReference type="InterPro" id="IPR002048">
    <property type="entry name" value="EF_hand_dom"/>
</dbReference>
<keyword evidence="4" id="KW-1185">Reference proteome</keyword>
<gene>
    <name evidence="3" type="ORF">FCM35_KLT02715</name>
</gene>
<dbReference type="Pfam" id="PF13499">
    <property type="entry name" value="EF-hand_7"/>
    <property type="match status" value="1"/>
</dbReference>
<dbReference type="PANTHER" id="PTHR34574:SF10">
    <property type="entry name" value="OS09G0482800 PROTEIN"/>
    <property type="match status" value="1"/>
</dbReference>
<protein>
    <submittedName>
        <fullName evidence="3">EF-hand domain pair</fullName>
    </submittedName>
</protein>
<evidence type="ECO:0000313" key="3">
    <source>
        <dbReference type="EMBL" id="KAF3331309.1"/>
    </source>
</evidence>
<comment type="caution">
    <text evidence="3">The sequence shown here is derived from an EMBL/GenBank/DDBJ whole genome shotgun (WGS) entry which is preliminary data.</text>
</comment>
<proteinExistence type="predicted"/>
<dbReference type="InterPro" id="IPR011992">
    <property type="entry name" value="EF-hand-dom_pair"/>
</dbReference>
<dbReference type="OrthoDB" id="186625at2759"/>
<evidence type="ECO:0000256" key="1">
    <source>
        <dbReference type="ARBA" id="ARBA00022837"/>
    </source>
</evidence>
<dbReference type="PROSITE" id="PS50222">
    <property type="entry name" value="EF_HAND_2"/>
    <property type="match status" value="1"/>
</dbReference>
<dbReference type="InterPro" id="IPR018247">
    <property type="entry name" value="EF_Hand_1_Ca_BS"/>
</dbReference>
<dbReference type="SMART" id="SM00054">
    <property type="entry name" value="EFh"/>
    <property type="match status" value="2"/>
</dbReference>
<evidence type="ECO:0000313" key="4">
    <source>
        <dbReference type="Proteomes" id="UP000623129"/>
    </source>
</evidence>
<dbReference type="AlphaFoldDB" id="A0A833R8X4"/>
<name>A0A833R8X4_9POAL</name>
<dbReference type="PROSITE" id="PS00018">
    <property type="entry name" value="EF_HAND_1"/>
    <property type="match status" value="2"/>
</dbReference>
<organism evidence="3 4">
    <name type="scientific">Carex littledalei</name>
    <dbReference type="NCBI Taxonomy" id="544730"/>
    <lineage>
        <taxon>Eukaryota</taxon>
        <taxon>Viridiplantae</taxon>
        <taxon>Streptophyta</taxon>
        <taxon>Embryophyta</taxon>
        <taxon>Tracheophyta</taxon>
        <taxon>Spermatophyta</taxon>
        <taxon>Magnoliopsida</taxon>
        <taxon>Liliopsida</taxon>
        <taxon>Poales</taxon>
        <taxon>Cyperaceae</taxon>
        <taxon>Cyperoideae</taxon>
        <taxon>Cariceae</taxon>
        <taxon>Carex</taxon>
        <taxon>Carex subgen. Euthyceras</taxon>
    </lineage>
</organism>
<dbReference type="SUPFAM" id="SSF47473">
    <property type="entry name" value="EF-hand"/>
    <property type="match status" value="1"/>
</dbReference>
<dbReference type="PANTHER" id="PTHR34574">
    <property type="entry name" value="CALCIUM-BINDING EF-HAND FAMILY PROTEIN-RELATED"/>
    <property type="match status" value="1"/>
</dbReference>
<dbReference type="GO" id="GO:0005509">
    <property type="term" value="F:calcium ion binding"/>
    <property type="evidence" value="ECO:0007669"/>
    <property type="project" value="InterPro"/>
</dbReference>
<evidence type="ECO:0000259" key="2">
    <source>
        <dbReference type="PROSITE" id="PS50222"/>
    </source>
</evidence>
<dbReference type="Gene3D" id="1.10.238.10">
    <property type="entry name" value="EF-hand"/>
    <property type="match status" value="1"/>
</dbReference>
<reference evidence="3" key="1">
    <citation type="submission" date="2020-01" db="EMBL/GenBank/DDBJ databases">
        <title>Genome sequence of Kobresia littledalei, the first chromosome-level genome in the family Cyperaceae.</title>
        <authorList>
            <person name="Qu G."/>
        </authorList>
    </citation>
    <scope>NUCLEOTIDE SEQUENCE</scope>
    <source>
        <strain evidence="3">C.B.Clarke</strain>
        <tissue evidence="3">Leaf</tissue>
    </source>
</reference>
<sequence>MSVEILDASTICNFINDSEFFTKSVEERFTAIDSNHDGLLSYTDLASELKKLRVIETHFGIDDAVLSSDELDQLYQGMFARFDHDGNGSVDLEEYKSEMREMMLAFANGLGFMPVQMVLEEGSFLKLAVEREMATIVYA</sequence>
<accession>A0A833R8X4</accession>
<keyword evidence="1" id="KW-0106">Calcium</keyword>
<dbReference type="EMBL" id="SWLB01000012">
    <property type="protein sequence ID" value="KAF3331309.1"/>
    <property type="molecule type" value="Genomic_DNA"/>
</dbReference>